<evidence type="ECO:0000313" key="12">
    <source>
        <dbReference type="Proteomes" id="UP000282613"/>
    </source>
</evidence>
<dbReference type="PRINTS" id="PR00237">
    <property type="entry name" value="GPCRRHODOPSN"/>
</dbReference>
<dbReference type="OrthoDB" id="9990906at2759"/>
<accession>A0A0R3W6F9</accession>
<dbReference type="PANTHER" id="PTHR24243:SF233">
    <property type="entry name" value="THYROTROPIN-RELEASING HORMONE RECEPTOR"/>
    <property type="match status" value="1"/>
</dbReference>
<evidence type="ECO:0000256" key="3">
    <source>
        <dbReference type="ARBA" id="ARBA00022989"/>
    </source>
</evidence>
<evidence type="ECO:0000256" key="1">
    <source>
        <dbReference type="ARBA" id="ARBA00004141"/>
    </source>
</evidence>
<name>A0A0R3W6F9_TAEAS</name>
<dbReference type="Pfam" id="PF00001">
    <property type="entry name" value="7tm_1"/>
    <property type="match status" value="1"/>
</dbReference>
<dbReference type="EMBL" id="UYRS01018441">
    <property type="protein sequence ID" value="VDK35615.1"/>
    <property type="molecule type" value="Genomic_DNA"/>
</dbReference>
<evidence type="ECO:0000256" key="2">
    <source>
        <dbReference type="ARBA" id="ARBA00022692"/>
    </source>
</evidence>
<organism evidence="13">
    <name type="scientific">Taenia asiatica</name>
    <name type="common">Asian tapeworm</name>
    <dbReference type="NCBI Taxonomy" id="60517"/>
    <lineage>
        <taxon>Eukaryota</taxon>
        <taxon>Metazoa</taxon>
        <taxon>Spiralia</taxon>
        <taxon>Lophotrochozoa</taxon>
        <taxon>Platyhelminthes</taxon>
        <taxon>Cestoda</taxon>
        <taxon>Eucestoda</taxon>
        <taxon>Cyclophyllidea</taxon>
        <taxon>Taeniidae</taxon>
        <taxon>Taenia</taxon>
    </lineage>
</organism>
<keyword evidence="12" id="KW-1185">Reference proteome</keyword>
<comment type="subcellular location">
    <subcellularLocation>
        <location evidence="1">Membrane</location>
        <topology evidence="1">Multi-pass membrane protein</topology>
    </subcellularLocation>
</comment>
<evidence type="ECO:0000256" key="4">
    <source>
        <dbReference type="ARBA" id="ARBA00023040"/>
    </source>
</evidence>
<dbReference type="STRING" id="60517.A0A0R3W6F9"/>
<proteinExistence type="predicted"/>
<dbReference type="AlphaFoldDB" id="A0A0R3W6F9"/>
<evidence type="ECO:0000256" key="8">
    <source>
        <dbReference type="SAM" id="MobiDB-lite"/>
    </source>
</evidence>
<dbReference type="PROSITE" id="PS50262">
    <property type="entry name" value="G_PROTEIN_RECEP_F1_2"/>
    <property type="match status" value="1"/>
</dbReference>
<feature type="transmembrane region" description="Helical" evidence="9">
    <location>
        <begin position="38"/>
        <end position="55"/>
    </location>
</feature>
<evidence type="ECO:0000313" key="13">
    <source>
        <dbReference type="WBParaSite" id="TASK_0000578101-mRNA-1"/>
    </source>
</evidence>
<evidence type="ECO:0000259" key="10">
    <source>
        <dbReference type="PROSITE" id="PS50262"/>
    </source>
</evidence>
<feature type="transmembrane region" description="Helical" evidence="9">
    <location>
        <begin position="190"/>
        <end position="216"/>
    </location>
</feature>
<dbReference type="SUPFAM" id="SSF81321">
    <property type="entry name" value="Family A G protein-coupled receptor-like"/>
    <property type="match status" value="1"/>
</dbReference>
<keyword evidence="5 9" id="KW-0472">Membrane</keyword>
<evidence type="ECO:0000256" key="6">
    <source>
        <dbReference type="ARBA" id="ARBA00023170"/>
    </source>
</evidence>
<dbReference type="InterPro" id="IPR000276">
    <property type="entry name" value="GPCR_Rhodpsn"/>
</dbReference>
<evidence type="ECO:0000256" key="9">
    <source>
        <dbReference type="SAM" id="Phobius"/>
    </source>
</evidence>
<evidence type="ECO:0000256" key="7">
    <source>
        <dbReference type="ARBA" id="ARBA00023224"/>
    </source>
</evidence>
<protein>
    <submittedName>
        <fullName evidence="13">G_PROTEIN_RECEP_F1_2 domain-containing protein</fullName>
    </submittedName>
</protein>
<keyword evidence="3 9" id="KW-1133">Transmembrane helix</keyword>
<reference evidence="13" key="1">
    <citation type="submission" date="2017-02" db="UniProtKB">
        <authorList>
            <consortium name="WormBaseParasite"/>
        </authorList>
    </citation>
    <scope>IDENTIFICATION</scope>
</reference>
<feature type="transmembrane region" description="Helical" evidence="9">
    <location>
        <begin position="148"/>
        <end position="170"/>
    </location>
</feature>
<gene>
    <name evidence="11" type="ORF">TASK_LOCUS5782</name>
</gene>
<feature type="region of interest" description="Disordered" evidence="8">
    <location>
        <begin position="416"/>
        <end position="438"/>
    </location>
</feature>
<reference evidence="11 12" key="2">
    <citation type="submission" date="2018-11" db="EMBL/GenBank/DDBJ databases">
        <authorList>
            <consortium name="Pathogen Informatics"/>
        </authorList>
    </citation>
    <scope>NUCLEOTIDE SEQUENCE [LARGE SCALE GENOMIC DNA]</scope>
</reference>
<dbReference type="InterPro" id="IPR017452">
    <property type="entry name" value="GPCR_Rhodpsn_7TM"/>
</dbReference>
<keyword evidence="7" id="KW-0807">Transducer</keyword>
<dbReference type="WBParaSite" id="TASK_0000578101-mRNA-1">
    <property type="protein sequence ID" value="TASK_0000578101-mRNA-1"/>
    <property type="gene ID" value="TASK_0000578101"/>
</dbReference>
<evidence type="ECO:0000256" key="5">
    <source>
        <dbReference type="ARBA" id="ARBA00023136"/>
    </source>
</evidence>
<feature type="transmembrane region" description="Helical" evidence="9">
    <location>
        <begin position="67"/>
        <end position="94"/>
    </location>
</feature>
<dbReference type="Gene3D" id="1.20.1070.10">
    <property type="entry name" value="Rhodopsin 7-helix transmembrane proteins"/>
    <property type="match status" value="1"/>
</dbReference>
<dbReference type="Proteomes" id="UP000282613">
    <property type="component" value="Unassembled WGS sequence"/>
</dbReference>
<keyword evidence="4" id="KW-0297">G-protein coupled receptor</keyword>
<feature type="transmembrane region" description="Helical" evidence="9">
    <location>
        <begin position="106"/>
        <end position="127"/>
    </location>
</feature>
<dbReference type="GO" id="GO:0005886">
    <property type="term" value="C:plasma membrane"/>
    <property type="evidence" value="ECO:0007669"/>
    <property type="project" value="TreeGrafter"/>
</dbReference>
<dbReference type="PANTHER" id="PTHR24243">
    <property type="entry name" value="G-PROTEIN COUPLED RECEPTOR"/>
    <property type="match status" value="1"/>
</dbReference>
<feature type="transmembrane region" description="Helical" evidence="9">
    <location>
        <begin position="292"/>
        <end position="316"/>
    </location>
</feature>
<feature type="domain" description="G-protein coupled receptors family 1 profile" evidence="10">
    <location>
        <begin position="46"/>
        <end position="366"/>
    </location>
</feature>
<sequence length="438" mass="49927">MMLNVTNSSNVYRRYPDGLLIKRFLPGVFELKLHASPIWFVVGLIGNLISFFIWVSQRQRGKNSSAVYLATLALTDLLLIICLISEYLRLYLFLSSLLSVNGMCQLFQGVFLFLQYYSIVLTFGFTLERWIAICYPFKRQKLCSTTRALVGVSVLAIIVACFSIFFASTWEVVDGACILANRWQNDTTFPIYLSTTECIFSLIVPIATLVFNILVLREIGHLVKSKLLVSRENSSAHHASIVRRLHRNQNSQHHQQVAGTRAIEQSAESLVLGAKHSSAHASAKEQANFQAVTLMLVILSFYLILCTLPVGIVFVVQMRFTDIPDDITDEEILVNPAWQQYLRFLTAKEIIDFLCSSHYACNFIIYVLTGKSFRQHLKDILLCRLQQTRTEMTSAHPPKATCMRGKSKRMDKLIPKEREEGHNYNNQDLNCHAKERRA</sequence>
<keyword evidence="6" id="KW-0675">Receptor</keyword>
<keyword evidence="2 9" id="KW-0812">Transmembrane</keyword>
<evidence type="ECO:0000313" key="11">
    <source>
        <dbReference type="EMBL" id="VDK35615.1"/>
    </source>
</evidence>
<dbReference type="GO" id="GO:0004930">
    <property type="term" value="F:G protein-coupled receptor activity"/>
    <property type="evidence" value="ECO:0007669"/>
    <property type="project" value="UniProtKB-KW"/>
</dbReference>